<evidence type="ECO:0000313" key="1">
    <source>
        <dbReference type="EMBL" id="MDX8053841.1"/>
    </source>
</evidence>
<name>A0ABU4TZU7_9PSEU</name>
<evidence type="ECO:0000313" key="2">
    <source>
        <dbReference type="Proteomes" id="UP001271792"/>
    </source>
</evidence>
<dbReference type="InterPro" id="IPR048000">
    <property type="entry name" value="TnsA-like"/>
</dbReference>
<proteinExistence type="predicted"/>
<reference evidence="1 2" key="1">
    <citation type="submission" date="2023-11" db="EMBL/GenBank/DDBJ databases">
        <title>Lentzea sokolovensis, sp. nov., Lentzea kristufkii, sp. nov., and Lentzea miocenensis, sp. nov., rare actinobacteria from Sokolov Coal Basin, Miocene lacustrine sediment, Czech Republic.</title>
        <authorList>
            <person name="Lara A."/>
            <person name="Kotroba L."/>
            <person name="Nouioui I."/>
            <person name="Neumann-Schaal M."/>
            <person name="Mast Y."/>
            <person name="Chronakova A."/>
        </authorList>
    </citation>
    <scope>NUCLEOTIDE SEQUENCE [LARGE SCALE GENOMIC DNA]</scope>
    <source>
        <strain evidence="1 2">BCCO 10_0798</strain>
    </source>
</reference>
<dbReference type="NCBIfam" id="NF033179">
    <property type="entry name" value="TnsA_like_Actin"/>
    <property type="match status" value="1"/>
</dbReference>
<sequence length="278" mass="30206">MDTCAAPVWSHLCDWVTLADAVDVPDAPRTRPALRGPVGSWNAVCCYSGRDVEVAVPDLAAMPLAGREPVRRFAWHRAQRHRAGLEFLVSTGRHHGYESLQEARLLRVVDFAAGAGEVLSQPLRLRFTTVDGPREHIPDFLVCGHSGWWLVDVRPRQCVRDGELAAFAAAAQVAAVSGWGYVVVGGWKPHVWSTVDAMSAHRRPLSDVLDIGAGMLAAVSERPRSFGELTGATVLPAVARAVLLHLLWHRRVGIDLTRPLGEHTLVRAAARGGVEGVR</sequence>
<dbReference type="EMBL" id="JAXAVV010000017">
    <property type="protein sequence ID" value="MDX8053841.1"/>
    <property type="molecule type" value="Genomic_DNA"/>
</dbReference>
<gene>
    <name evidence="1" type="ORF">SK571_31110</name>
</gene>
<accession>A0ABU4TZU7</accession>
<keyword evidence="2" id="KW-1185">Reference proteome</keyword>
<comment type="caution">
    <text evidence="1">The sequence shown here is derived from an EMBL/GenBank/DDBJ whole genome shotgun (WGS) entry which is preliminary data.</text>
</comment>
<dbReference type="RefSeq" id="WP_319987639.1">
    <property type="nucleotide sequence ID" value="NZ_JAXAVV010000017.1"/>
</dbReference>
<organism evidence="1 2">
    <name type="scientific">Lentzea kristufekii</name>
    <dbReference type="NCBI Taxonomy" id="3095430"/>
    <lineage>
        <taxon>Bacteria</taxon>
        <taxon>Bacillati</taxon>
        <taxon>Actinomycetota</taxon>
        <taxon>Actinomycetes</taxon>
        <taxon>Pseudonocardiales</taxon>
        <taxon>Pseudonocardiaceae</taxon>
        <taxon>Lentzea</taxon>
    </lineage>
</organism>
<protein>
    <submittedName>
        <fullName evidence="1">TnsA-like heteromeric transposase endonuclease subunit</fullName>
    </submittedName>
</protein>
<reference evidence="1 2" key="2">
    <citation type="submission" date="2023-11" db="EMBL/GenBank/DDBJ databases">
        <authorList>
            <person name="Lara A.C."/>
            <person name="Chronakova A."/>
        </authorList>
    </citation>
    <scope>NUCLEOTIDE SEQUENCE [LARGE SCALE GENOMIC DNA]</scope>
    <source>
        <strain evidence="1 2">BCCO 10_0798</strain>
    </source>
</reference>
<dbReference type="Proteomes" id="UP001271792">
    <property type="component" value="Unassembled WGS sequence"/>
</dbReference>